<organism evidence="3 4">
    <name type="scientific">Achromobacter aloeverae</name>
    <dbReference type="NCBI Taxonomy" id="1750518"/>
    <lineage>
        <taxon>Bacteria</taxon>
        <taxon>Pseudomonadati</taxon>
        <taxon>Pseudomonadota</taxon>
        <taxon>Betaproteobacteria</taxon>
        <taxon>Burkholderiales</taxon>
        <taxon>Alcaligenaceae</taxon>
        <taxon>Achromobacter</taxon>
    </lineage>
</organism>
<protein>
    <submittedName>
        <fullName evidence="3">Amino acid dehydrogenase</fullName>
    </submittedName>
</protein>
<evidence type="ECO:0000313" key="3">
    <source>
        <dbReference type="EMBL" id="RXN91728.1"/>
    </source>
</evidence>
<dbReference type="SUPFAM" id="SSF54373">
    <property type="entry name" value="FAD-linked reductases, C-terminal domain"/>
    <property type="match status" value="1"/>
</dbReference>
<dbReference type="Gene3D" id="3.50.50.60">
    <property type="entry name" value="FAD/NAD(P)-binding domain"/>
    <property type="match status" value="2"/>
</dbReference>
<gene>
    <name evidence="3" type="ORF">C7R54_10890</name>
</gene>
<dbReference type="SUPFAM" id="SSF51905">
    <property type="entry name" value="FAD/NAD(P)-binding domain"/>
    <property type="match status" value="1"/>
</dbReference>
<dbReference type="GO" id="GO:0005737">
    <property type="term" value="C:cytoplasm"/>
    <property type="evidence" value="ECO:0007669"/>
    <property type="project" value="TreeGrafter"/>
</dbReference>
<feature type="domain" description="FAD dependent oxidoreductase" evidence="2">
    <location>
        <begin position="6"/>
        <end position="393"/>
    </location>
</feature>
<dbReference type="AlphaFoldDB" id="A0A4Q1HMU0"/>
<accession>A0A4Q1HMU0</accession>
<keyword evidence="1" id="KW-0560">Oxidoreductase</keyword>
<dbReference type="Gene3D" id="3.30.9.10">
    <property type="entry name" value="D-Amino Acid Oxidase, subunit A, domain 2"/>
    <property type="match status" value="1"/>
</dbReference>
<dbReference type="Pfam" id="PF01266">
    <property type="entry name" value="DAO"/>
    <property type="match status" value="1"/>
</dbReference>
<comment type="caution">
    <text evidence="3">The sequence shown here is derived from an EMBL/GenBank/DDBJ whole genome shotgun (WGS) entry which is preliminary data.</text>
</comment>
<dbReference type="Proteomes" id="UP000290849">
    <property type="component" value="Unassembled WGS sequence"/>
</dbReference>
<dbReference type="InterPro" id="IPR036188">
    <property type="entry name" value="FAD/NAD-bd_sf"/>
</dbReference>
<keyword evidence="4" id="KW-1185">Reference proteome</keyword>
<dbReference type="EMBL" id="PYAL01000002">
    <property type="protein sequence ID" value="RXN91728.1"/>
    <property type="molecule type" value="Genomic_DNA"/>
</dbReference>
<dbReference type="PANTHER" id="PTHR13847">
    <property type="entry name" value="SARCOSINE DEHYDROGENASE-RELATED"/>
    <property type="match status" value="1"/>
</dbReference>
<evidence type="ECO:0000313" key="4">
    <source>
        <dbReference type="Proteomes" id="UP000290849"/>
    </source>
</evidence>
<dbReference type="OrthoDB" id="18526at2"/>
<dbReference type="RefSeq" id="WP_129150310.1">
    <property type="nucleotide sequence ID" value="NZ_JBHSDO010000013.1"/>
</dbReference>
<dbReference type="GO" id="GO:0016491">
    <property type="term" value="F:oxidoreductase activity"/>
    <property type="evidence" value="ECO:0007669"/>
    <property type="project" value="UniProtKB-KW"/>
</dbReference>
<name>A0A4Q1HMU0_9BURK</name>
<proteinExistence type="predicted"/>
<evidence type="ECO:0000256" key="1">
    <source>
        <dbReference type="ARBA" id="ARBA00023002"/>
    </source>
</evidence>
<dbReference type="InterPro" id="IPR006076">
    <property type="entry name" value="FAD-dep_OxRdtase"/>
</dbReference>
<sequence>MTRNFDILVLGAGIVGVSVAVHLQSRGRAVALIDRRGPGQETSHGNGGLIQREGVYPYAFPRSLRTLIKYAGNRAPDVRYHASALPRVAPFLARYWRHSEPARHAAIARRYATLIEHCVAEHRALARLAGVPDMIRPSGWIKAFRNAATQERELRQSEQWRRDYGVAYEAYDAAGLRALEPHLTGLAGALRYVDADTVGDPRGLAQAYARYFESLGGHIIQGDAMTLESGWRVDTESGPVQGRDAVVAMGPWSGDLARKLGYRLPLAVKRGYHMHYAAGRGASLAHPVLDADNGFLLAPMAQGIRLTTGAEFAMRDAPRTPAQLDAVEPLARAIFPLAGRMDSSAWMGARPCTPDMMPIIGRAPDRPHLWFACGHAHHGLTLGPVTGRLLAEMMTGGEPFVDPAPFAMTRF</sequence>
<dbReference type="PANTHER" id="PTHR13847:SF289">
    <property type="entry name" value="GLYCINE OXIDASE"/>
    <property type="match status" value="1"/>
</dbReference>
<reference evidence="3 4" key="1">
    <citation type="journal article" date="2017" name="Int. J. Syst. Evol. Microbiol.">
        <title>Achromobacter aloeverae sp. nov., isolated from the root of Aloe vera (L.) Burm.f.</title>
        <authorList>
            <person name="Kuncharoen N."/>
            <person name="Muramatsu Y."/>
            <person name="Shibata C."/>
            <person name="Kamakura Y."/>
            <person name="Nakagawa Y."/>
            <person name="Tanasupawat S."/>
        </authorList>
    </citation>
    <scope>NUCLEOTIDE SEQUENCE [LARGE SCALE GENOMIC DNA]</scope>
    <source>
        <strain evidence="3 4">AVA-1</strain>
    </source>
</reference>
<evidence type="ECO:0000259" key="2">
    <source>
        <dbReference type="Pfam" id="PF01266"/>
    </source>
</evidence>